<evidence type="ECO:0000313" key="3">
    <source>
        <dbReference type="Proteomes" id="UP000326950"/>
    </source>
</evidence>
<feature type="chain" id="PRO_5024943254" evidence="1">
    <location>
        <begin position="24"/>
        <end position="252"/>
    </location>
</feature>
<dbReference type="AlphaFoldDB" id="A0A5N6UNF1"/>
<feature type="signal peptide" evidence="1">
    <location>
        <begin position="1"/>
        <end position="23"/>
    </location>
</feature>
<organism evidence="2 3">
    <name type="scientific">Aspergillus tamarii</name>
    <dbReference type="NCBI Taxonomy" id="41984"/>
    <lineage>
        <taxon>Eukaryota</taxon>
        <taxon>Fungi</taxon>
        <taxon>Dikarya</taxon>
        <taxon>Ascomycota</taxon>
        <taxon>Pezizomycotina</taxon>
        <taxon>Eurotiomycetes</taxon>
        <taxon>Eurotiomycetidae</taxon>
        <taxon>Eurotiales</taxon>
        <taxon>Aspergillaceae</taxon>
        <taxon>Aspergillus</taxon>
        <taxon>Aspergillus subgen. Circumdati</taxon>
    </lineage>
</organism>
<accession>A0A5N6UNF1</accession>
<name>A0A5N6UNF1_ASPTM</name>
<keyword evidence="1" id="KW-0732">Signal</keyword>
<reference evidence="2 3" key="1">
    <citation type="submission" date="2019-04" db="EMBL/GenBank/DDBJ databases">
        <title>Friends and foes A comparative genomics study of 23 Aspergillus species from section Flavi.</title>
        <authorList>
            <consortium name="DOE Joint Genome Institute"/>
            <person name="Kjaerbolling I."/>
            <person name="Vesth T."/>
            <person name="Frisvad J.C."/>
            <person name="Nybo J.L."/>
            <person name="Theobald S."/>
            <person name="Kildgaard S."/>
            <person name="Isbrandt T."/>
            <person name="Kuo A."/>
            <person name="Sato A."/>
            <person name="Lyhne E.K."/>
            <person name="Kogle M.E."/>
            <person name="Wiebenga A."/>
            <person name="Kun R.S."/>
            <person name="Lubbers R.J."/>
            <person name="Makela M.R."/>
            <person name="Barry K."/>
            <person name="Chovatia M."/>
            <person name="Clum A."/>
            <person name="Daum C."/>
            <person name="Haridas S."/>
            <person name="He G."/>
            <person name="LaButti K."/>
            <person name="Lipzen A."/>
            <person name="Mondo S."/>
            <person name="Riley R."/>
            <person name="Salamov A."/>
            <person name="Simmons B.A."/>
            <person name="Magnuson J.K."/>
            <person name="Henrissat B."/>
            <person name="Mortensen U.H."/>
            <person name="Larsen T.O."/>
            <person name="Devries R.P."/>
            <person name="Grigoriev I.V."/>
            <person name="Machida M."/>
            <person name="Baker S.E."/>
            <person name="Andersen M.R."/>
        </authorList>
    </citation>
    <scope>NUCLEOTIDE SEQUENCE [LARGE SCALE GENOMIC DNA]</scope>
    <source>
        <strain evidence="2 3">CBS 117626</strain>
    </source>
</reference>
<evidence type="ECO:0000313" key="2">
    <source>
        <dbReference type="EMBL" id="KAE8160159.1"/>
    </source>
</evidence>
<dbReference type="Proteomes" id="UP000326950">
    <property type="component" value="Unassembled WGS sequence"/>
</dbReference>
<dbReference type="EMBL" id="ML738662">
    <property type="protein sequence ID" value="KAE8160159.1"/>
    <property type="molecule type" value="Genomic_DNA"/>
</dbReference>
<sequence length="252" mass="28398">MHTSIYLILNTLLASNLAGQASASPFQQQVDQIRVPEPVSPNTHWPNFNDIISQVTQPTEKEEIQSGPLGLHYGSCYYIENRHGDTLGSDGGGYSYYKFGSSKRIFQVWYSRGFPWKAESDYQSVPDGGKFYLWDPKGSSVTNGGSWIATNLGGNTYPGFYSYYYYLHFKGRRDDSHAMEAMEAMSQSENQMNRIGVRHPVTLEIAKVEPPNGIPNFKGLTIYNDYLQNRDNEDSVDVRFVEVSCPVDGIDD</sequence>
<proteinExistence type="predicted"/>
<dbReference type="OrthoDB" id="4405978at2759"/>
<protein>
    <submittedName>
        <fullName evidence="2">Uncharacterized protein</fullName>
    </submittedName>
</protein>
<keyword evidence="3" id="KW-1185">Reference proteome</keyword>
<gene>
    <name evidence="2" type="ORF">BDV40DRAFT_314071</name>
</gene>
<evidence type="ECO:0000256" key="1">
    <source>
        <dbReference type="SAM" id="SignalP"/>
    </source>
</evidence>